<evidence type="ECO:0000313" key="11">
    <source>
        <dbReference type="Proteomes" id="UP000600139"/>
    </source>
</evidence>
<organism evidence="10 11">
    <name type="scientific">Luteolibacter yonseiensis</name>
    <dbReference type="NCBI Taxonomy" id="1144680"/>
    <lineage>
        <taxon>Bacteria</taxon>
        <taxon>Pseudomonadati</taxon>
        <taxon>Verrucomicrobiota</taxon>
        <taxon>Verrucomicrobiia</taxon>
        <taxon>Verrucomicrobiales</taxon>
        <taxon>Verrucomicrobiaceae</taxon>
        <taxon>Luteolibacter</taxon>
    </lineage>
</organism>
<name>A0A934R9K3_9BACT</name>
<dbReference type="PANTHER" id="PTHR16056">
    <property type="entry name" value="REGULATOR OF MICROTUBULE DYNAMICS PROTEIN"/>
    <property type="match status" value="1"/>
</dbReference>
<protein>
    <recommendedName>
        <fullName evidence="7">Regulator of microtubule dynamics protein 1</fullName>
    </recommendedName>
    <alternativeName>
        <fullName evidence="8">Protein FAM82B</fullName>
    </alternativeName>
</protein>
<dbReference type="RefSeq" id="WP_200352919.1">
    <property type="nucleotide sequence ID" value="NZ_BAABHZ010000001.1"/>
</dbReference>
<keyword evidence="11" id="KW-1185">Reference proteome</keyword>
<keyword evidence="4" id="KW-0677">Repeat</keyword>
<evidence type="ECO:0000256" key="9">
    <source>
        <dbReference type="SAM" id="SignalP"/>
    </source>
</evidence>
<evidence type="ECO:0000256" key="1">
    <source>
        <dbReference type="ARBA" id="ARBA00004245"/>
    </source>
</evidence>
<dbReference type="PANTHER" id="PTHR16056:SF16">
    <property type="entry name" value="REGULATOR OF MICROTUBULE DYNAMICS PROTEIN 1"/>
    <property type="match status" value="1"/>
</dbReference>
<keyword evidence="6" id="KW-0206">Cytoskeleton</keyword>
<dbReference type="Proteomes" id="UP000600139">
    <property type="component" value="Unassembled WGS sequence"/>
</dbReference>
<evidence type="ECO:0000256" key="2">
    <source>
        <dbReference type="ARBA" id="ARBA00011375"/>
    </source>
</evidence>
<evidence type="ECO:0000256" key="7">
    <source>
        <dbReference type="ARBA" id="ARBA00039966"/>
    </source>
</evidence>
<reference evidence="10" key="1">
    <citation type="submission" date="2021-01" db="EMBL/GenBank/DDBJ databases">
        <title>Modified the classification status of verrucomicrobia.</title>
        <authorList>
            <person name="Feng X."/>
        </authorList>
    </citation>
    <scope>NUCLEOTIDE SEQUENCE</scope>
    <source>
        <strain evidence="10">JCM 18052</strain>
    </source>
</reference>
<feature type="chain" id="PRO_5037151093" description="Regulator of microtubule dynamics protein 1" evidence="9">
    <location>
        <begin position="26"/>
        <end position="256"/>
    </location>
</feature>
<proteinExistence type="predicted"/>
<comment type="subcellular location">
    <subcellularLocation>
        <location evidence="1">Cytoplasm</location>
        <location evidence="1">Cytoskeleton</location>
    </subcellularLocation>
</comment>
<gene>
    <name evidence="10" type="ORF">JIN84_20400</name>
</gene>
<evidence type="ECO:0000256" key="4">
    <source>
        <dbReference type="ARBA" id="ARBA00022737"/>
    </source>
</evidence>
<keyword evidence="3" id="KW-0963">Cytoplasm</keyword>
<dbReference type="Pfam" id="PF21033">
    <property type="entry name" value="RMD1-3"/>
    <property type="match status" value="1"/>
</dbReference>
<dbReference type="Gene3D" id="1.25.40.10">
    <property type="entry name" value="Tetratricopeptide repeat domain"/>
    <property type="match status" value="1"/>
</dbReference>
<dbReference type="EMBL" id="JAENIK010000012">
    <property type="protein sequence ID" value="MBK1817995.1"/>
    <property type="molecule type" value="Genomic_DNA"/>
</dbReference>
<keyword evidence="9" id="KW-0732">Signal</keyword>
<dbReference type="GO" id="GO:0097431">
    <property type="term" value="C:mitotic spindle pole"/>
    <property type="evidence" value="ECO:0007669"/>
    <property type="project" value="TreeGrafter"/>
</dbReference>
<evidence type="ECO:0000313" key="10">
    <source>
        <dbReference type="EMBL" id="MBK1817995.1"/>
    </source>
</evidence>
<evidence type="ECO:0000256" key="6">
    <source>
        <dbReference type="ARBA" id="ARBA00023212"/>
    </source>
</evidence>
<evidence type="ECO:0000256" key="8">
    <source>
        <dbReference type="ARBA" id="ARBA00041958"/>
    </source>
</evidence>
<dbReference type="GO" id="GO:0008017">
    <property type="term" value="F:microtubule binding"/>
    <property type="evidence" value="ECO:0007669"/>
    <property type="project" value="TreeGrafter"/>
</dbReference>
<sequence length="256" mass="27630">MHAPSFIRVIPAALALCFGVTSGHAETTAELVAKGDAADKSFQPALALKSYLPAETMAKNDVGLLLRIARQYRHLMSDVRAEADKLKYGSLSLDYAKRAAALAPNDSDAQLSPAISYGKMLPLKSKGEQVAISPLIKAAADRAIKLNPRNDSAWHVLGRWHQSLANVTGAKRAIAETLYGKLPTGSNADSVTCFQKAIALNPGRLRHHVELGRTYAQMGNTVDARKCLEKGLKMPNKEKDDFEVKASGKETLAELP</sequence>
<evidence type="ECO:0000256" key="5">
    <source>
        <dbReference type="ARBA" id="ARBA00022803"/>
    </source>
</evidence>
<dbReference type="GO" id="GO:0005876">
    <property type="term" value="C:spindle microtubule"/>
    <property type="evidence" value="ECO:0007669"/>
    <property type="project" value="TreeGrafter"/>
</dbReference>
<comment type="caution">
    <text evidence="10">The sequence shown here is derived from an EMBL/GenBank/DDBJ whole genome shotgun (WGS) entry which is preliminary data.</text>
</comment>
<dbReference type="AlphaFoldDB" id="A0A934R9K3"/>
<dbReference type="InterPro" id="IPR049039">
    <property type="entry name" value="RMD1-3_a_helical_rpt"/>
</dbReference>
<feature type="signal peptide" evidence="9">
    <location>
        <begin position="1"/>
        <end position="25"/>
    </location>
</feature>
<dbReference type="InterPro" id="IPR011990">
    <property type="entry name" value="TPR-like_helical_dom_sf"/>
</dbReference>
<dbReference type="SUPFAM" id="SSF48452">
    <property type="entry name" value="TPR-like"/>
    <property type="match status" value="1"/>
</dbReference>
<evidence type="ECO:0000256" key="3">
    <source>
        <dbReference type="ARBA" id="ARBA00022490"/>
    </source>
</evidence>
<accession>A0A934R9K3</accession>
<comment type="subunit">
    <text evidence="2">Interacts with microtubules.</text>
</comment>
<keyword evidence="5" id="KW-0802">TPR repeat</keyword>
<dbReference type="GO" id="GO:0005737">
    <property type="term" value="C:cytoplasm"/>
    <property type="evidence" value="ECO:0007669"/>
    <property type="project" value="TreeGrafter"/>
</dbReference>